<evidence type="ECO:0000313" key="1">
    <source>
        <dbReference type="EMBL" id="MBE9191187.1"/>
    </source>
</evidence>
<dbReference type="EMBL" id="JADEWN010000028">
    <property type="protein sequence ID" value="MBE9191187.1"/>
    <property type="molecule type" value="Genomic_DNA"/>
</dbReference>
<dbReference type="RefSeq" id="WP_193932339.1">
    <property type="nucleotide sequence ID" value="NZ_CAWPMZ010000054.1"/>
</dbReference>
<sequence>MAYDNICRYLTTEYASTASWLLNINTPSVSLLPTELKLDPIRSDALYFLPDYQQIL</sequence>
<organism evidence="1 2">
    <name type="scientific">Gloeocapsopsis crepidinum LEGE 06123</name>
    <dbReference type="NCBI Taxonomy" id="588587"/>
    <lineage>
        <taxon>Bacteria</taxon>
        <taxon>Bacillati</taxon>
        <taxon>Cyanobacteriota</taxon>
        <taxon>Cyanophyceae</taxon>
        <taxon>Oscillatoriophycideae</taxon>
        <taxon>Chroococcales</taxon>
        <taxon>Chroococcaceae</taxon>
        <taxon>Gloeocapsopsis</taxon>
    </lineage>
</organism>
<gene>
    <name evidence="1" type="ORF">IQ230_12645</name>
</gene>
<comment type="caution">
    <text evidence="1">The sequence shown here is derived from an EMBL/GenBank/DDBJ whole genome shotgun (WGS) entry which is preliminary data.</text>
</comment>
<evidence type="ECO:0000313" key="2">
    <source>
        <dbReference type="Proteomes" id="UP000651156"/>
    </source>
</evidence>
<accession>A0ABR9USC0</accession>
<protein>
    <submittedName>
        <fullName evidence="1">Uncharacterized protein</fullName>
    </submittedName>
</protein>
<reference evidence="1 2" key="1">
    <citation type="submission" date="2020-10" db="EMBL/GenBank/DDBJ databases">
        <authorList>
            <person name="Castelo-Branco R."/>
            <person name="Eusebio N."/>
            <person name="Adriana R."/>
            <person name="Vieira A."/>
            <person name="Brugerolle De Fraissinette N."/>
            <person name="Rezende De Castro R."/>
            <person name="Schneider M.P."/>
            <person name="Vasconcelos V."/>
            <person name="Leao P.N."/>
        </authorList>
    </citation>
    <scope>NUCLEOTIDE SEQUENCE [LARGE SCALE GENOMIC DNA]</scope>
    <source>
        <strain evidence="1 2">LEGE 06123</strain>
    </source>
</reference>
<dbReference type="Proteomes" id="UP000651156">
    <property type="component" value="Unassembled WGS sequence"/>
</dbReference>
<proteinExistence type="predicted"/>
<keyword evidence="2" id="KW-1185">Reference proteome</keyword>
<name>A0ABR9USC0_9CHRO</name>